<dbReference type="Proteomes" id="UP001446871">
    <property type="component" value="Unassembled WGS sequence"/>
</dbReference>
<evidence type="ECO:0000313" key="4">
    <source>
        <dbReference type="Proteomes" id="UP001446871"/>
    </source>
</evidence>
<evidence type="ECO:0000313" key="3">
    <source>
        <dbReference type="EMBL" id="KAK8057779.1"/>
    </source>
</evidence>
<dbReference type="Pfam" id="PF00656">
    <property type="entry name" value="Peptidase_C14"/>
    <property type="match status" value="1"/>
</dbReference>
<gene>
    <name evidence="3" type="ORF">PG996_011716</name>
</gene>
<dbReference type="EMBL" id="JAQQWM010000007">
    <property type="protein sequence ID" value="KAK8057779.1"/>
    <property type="molecule type" value="Genomic_DNA"/>
</dbReference>
<sequence>MALLRGHHVSTPRSLPRLLVPQESQDSATKNYQDADETHDSKLKATWDSVAVLLLSWDKEIDDLKTDEEVSDLENVFKDKFMFETTRQVLTNDAAKSPQAQVNHYLAQFVYENDSKDTMLIIYYAGHGRPGNSRGNLRLAPSIALPTDTNGELHEIVWESAETNIRDTKADVLVIFDCCHAGELERSVRGHWKHRAFEYLAATSAKSTTRKPGPKSFTRALIWSLNHLAEKRPFFSTTELLRTIHNEAPHFPRKQCPRLSEGQLPAKRKIMIAPLTSETKTRAAEAASQSAASSSSQREDEADDSGEEKSHDFLLRFVFDCDITEDMLKTIASHIKDLIKGGEINAKDVAWEGINGVNYRDAVIAQPWLRHFAKSLSVIRRRSGGGGGGDRSPIQDAASVLLSAASDVASSPGSEMFAAATPEPSRRSAEVEIGEDQGASSAEKPLSRRPSAVGDSSASQSPGLLGHERAVPDVSHRRRSKRKQPVNEDSAQTSGATVKRSRVGNRS</sequence>
<feature type="compositionally biased region" description="Basic and acidic residues" evidence="1">
    <location>
        <begin position="466"/>
        <end position="475"/>
    </location>
</feature>
<feature type="compositionally biased region" description="Polar residues" evidence="1">
    <location>
        <begin position="487"/>
        <end position="496"/>
    </location>
</feature>
<reference evidence="3 4" key="1">
    <citation type="submission" date="2023-01" db="EMBL/GenBank/DDBJ databases">
        <title>Analysis of 21 Apiospora genomes using comparative genomics revels a genus with tremendous synthesis potential of carbohydrate active enzymes and secondary metabolites.</title>
        <authorList>
            <person name="Sorensen T."/>
        </authorList>
    </citation>
    <scope>NUCLEOTIDE SEQUENCE [LARGE SCALE GENOMIC DNA]</scope>
    <source>
        <strain evidence="3 4">CBS 83171</strain>
    </source>
</reference>
<feature type="region of interest" description="Disordered" evidence="1">
    <location>
        <begin position="279"/>
        <end position="307"/>
    </location>
</feature>
<evidence type="ECO:0000256" key="1">
    <source>
        <dbReference type="SAM" id="MobiDB-lite"/>
    </source>
</evidence>
<dbReference type="InterPro" id="IPR011600">
    <property type="entry name" value="Pept_C14_caspase"/>
</dbReference>
<feature type="domain" description="Peptidase C14 caspase" evidence="2">
    <location>
        <begin position="66"/>
        <end position="259"/>
    </location>
</feature>
<organism evidence="3 4">
    <name type="scientific">Apiospora saccharicola</name>
    <dbReference type="NCBI Taxonomy" id="335842"/>
    <lineage>
        <taxon>Eukaryota</taxon>
        <taxon>Fungi</taxon>
        <taxon>Dikarya</taxon>
        <taxon>Ascomycota</taxon>
        <taxon>Pezizomycotina</taxon>
        <taxon>Sordariomycetes</taxon>
        <taxon>Xylariomycetidae</taxon>
        <taxon>Amphisphaeriales</taxon>
        <taxon>Apiosporaceae</taxon>
        <taxon>Apiospora</taxon>
    </lineage>
</organism>
<dbReference type="Gene3D" id="3.40.50.1460">
    <property type="match status" value="1"/>
</dbReference>
<comment type="caution">
    <text evidence="3">The sequence shown here is derived from an EMBL/GenBank/DDBJ whole genome shotgun (WGS) entry which is preliminary data.</text>
</comment>
<proteinExistence type="predicted"/>
<feature type="compositionally biased region" description="Polar residues" evidence="1">
    <location>
        <begin position="22"/>
        <end position="32"/>
    </location>
</feature>
<keyword evidence="4" id="KW-1185">Reference proteome</keyword>
<feature type="compositionally biased region" description="Basic residues" evidence="1">
    <location>
        <begin position="1"/>
        <end position="10"/>
    </location>
</feature>
<accession>A0ABR1UFV4</accession>
<evidence type="ECO:0000259" key="2">
    <source>
        <dbReference type="Pfam" id="PF00656"/>
    </source>
</evidence>
<feature type="region of interest" description="Disordered" evidence="1">
    <location>
        <begin position="411"/>
        <end position="507"/>
    </location>
</feature>
<name>A0ABR1UFV4_9PEZI</name>
<protein>
    <recommendedName>
        <fullName evidence="2">Peptidase C14 caspase domain-containing protein</fullName>
    </recommendedName>
</protein>
<feature type="region of interest" description="Disordered" evidence="1">
    <location>
        <begin position="1"/>
        <end position="39"/>
    </location>
</feature>
<feature type="compositionally biased region" description="Low complexity" evidence="1">
    <location>
        <begin position="284"/>
        <end position="296"/>
    </location>
</feature>